<evidence type="ECO:0000256" key="10">
    <source>
        <dbReference type="ARBA" id="ARBA00041355"/>
    </source>
</evidence>
<protein>
    <recommendedName>
        <fullName evidence="10">Sm protein B</fullName>
    </recommendedName>
</protein>
<evidence type="ECO:0000256" key="9">
    <source>
        <dbReference type="ARBA" id="ARBA00023274"/>
    </source>
</evidence>
<organism evidence="12 13">
    <name type="scientific">Linnemannia gamsii</name>
    <dbReference type="NCBI Taxonomy" id="64522"/>
    <lineage>
        <taxon>Eukaryota</taxon>
        <taxon>Fungi</taxon>
        <taxon>Fungi incertae sedis</taxon>
        <taxon>Mucoromycota</taxon>
        <taxon>Mortierellomycotina</taxon>
        <taxon>Mortierellomycetes</taxon>
        <taxon>Mortierellales</taxon>
        <taxon>Mortierellaceae</taxon>
        <taxon>Linnemannia</taxon>
    </lineage>
</organism>
<evidence type="ECO:0000313" key="12">
    <source>
        <dbReference type="EMBL" id="KAG0288063.1"/>
    </source>
</evidence>
<accession>A0ABQ7K141</accession>
<dbReference type="SUPFAM" id="SSF50182">
    <property type="entry name" value="Sm-like ribonucleoproteins"/>
    <property type="match status" value="1"/>
</dbReference>
<evidence type="ECO:0000256" key="7">
    <source>
        <dbReference type="ARBA" id="ARBA00023187"/>
    </source>
</evidence>
<dbReference type="PANTHER" id="PTHR10701:SF0">
    <property type="entry name" value="SMALL NUCLEAR RIBONUCLEOPROTEIN-ASSOCIATED PROTEIN B"/>
    <property type="match status" value="1"/>
</dbReference>
<keyword evidence="7" id="KW-0508">mRNA splicing</keyword>
<evidence type="ECO:0000256" key="8">
    <source>
        <dbReference type="ARBA" id="ARBA00023242"/>
    </source>
</evidence>
<dbReference type="Proteomes" id="UP001194696">
    <property type="component" value="Unassembled WGS sequence"/>
</dbReference>
<evidence type="ECO:0000313" key="13">
    <source>
        <dbReference type="Proteomes" id="UP001194696"/>
    </source>
</evidence>
<keyword evidence="9" id="KW-0687">Ribonucleoprotein</keyword>
<dbReference type="SMART" id="SM00651">
    <property type="entry name" value="Sm"/>
    <property type="match status" value="1"/>
</dbReference>
<reference evidence="12 13" key="1">
    <citation type="journal article" date="2020" name="Fungal Divers.">
        <title>Resolving the Mortierellaceae phylogeny through synthesis of multi-gene phylogenetics and phylogenomics.</title>
        <authorList>
            <person name="Vandepol N."/>
            <person name="Liber J."/>
            <person name="Desiro A."/>
            <person name="Na H."/>
            <person name="Kennedy M."/>
            <person name="Barry K."/>
            <person name="Grigoriev I.V."/>
            <person name="Miller A.N."/>
            <person name="O'Donnell K."/>
            <person name="Stajich J.E."/>
            <person name="Bonito G."/>
        </authorList>
    </citation>
    <scope>NUCLEOTIDE SEQUENCE [LARGE SCALE GENOMIC DNA]</scope>
    <source>
        <strain evidence="12 13">AD045</strain>
    </source>
</reference>
<keyword evidence="13" id="KW-1185">Reference proteome</keyword>
<evidence type="ECO:0000256" key="6">
    <source>
        <dbReference type="ARBA" id="ARBA00022884"/>
    </source>
</evidence>
<evidence type="ECO:0000256" key="4">
    <source>
        <dbReference type="ARBA" id="ARBA00022490"/>
    </source>
</evidence>
<keyword evidence="8" id="KW-0539">Nucleus</keyword>
<dbReference type="InterPro" id="IPR050914">
    <property type="entry name" value="snRNP_SmB/NAA38-like"/>
</dbReference>
<dbReference type="Pfam" id="PF01423">
    <property type="entry name" value="LSM"/>
    <property type="match status" value="1"/>
</dbReference>
<keyword evidence="6" id="KW-0694">RNA-binding</keyword>
<comment type="similarity">
    <text evidence="3">Belongs to the snRNP SmB/SmN family.</text>
</comment>
<gene>
    <name evidence="12" type="ORF">BGZ96_008098</name>
</gene>
<comment type="caution">
    <text evidence="12">The sequence shown here is derived from an EMBL/GenBank/DDBJ whole genome shotgun (WGS) entry which is preliminary data.</text>
</comment>
<dbReference type="PANTHER" id="PTHR10701">
    <property type="entry name" value="SMALL NUCLEAR RIBONUCLEOPROTEIN-ASSOCIATED PROTEIN B AND N"/>
    <property type="match status" value="1"/>
</dbReference>
<keyword evidence="4" id="KW-0963">Cytoplasm</keyword>
<sequence length="98" mass="11194">MGELLQFRLRVVLLGTRVMAGQILAFDKQMNLALADCEEFTVIKPKLGASVTAAQELEQKRTLGLVILRGDILLFLHDQEWQRPLGVVHLWFQEHLLD</sequence>
<dbReference type="EMBL" id="JAAAIM010000437">
    <property type="protein sequence ID" value="KAG0288063.1"/>
    <property type="molecule type" value="Genomic_DNA"/>
</dbReference>
<keyword evidence="5" id="KW-0507">mRNA processing</keyword>
<dbReference type="Gene3D" id="2.30.30.100">
    <property type="match status" value="1"/>
</dbReference>
<evidence type="ECO:0000256" key="1">
    <source>
        <dbReference type="ARBA" id="ARBA00004123"/>
    </source>
</evidence>
<feature type="domain" description="Sm" evidence="11">
    <location>
        <begin position="1"/>
        <end position="78"/>
    </location>
</feature>
<dbReference type="InterPro" id="IPR001163">
    <property type="entry name" value="Sm_dom_euk/arc"/>
</dbReference>
<dbReference type="CDD" id="cd01717">
    <property type="entry name" value="Sm_B"/>
    <property type="match status" value="1"/>
</dbReference>
<evidence type="ECO:0000256" key="3">
    <source>
        <dbReference type="ARBA" id="ARBA00009123"/>
    </source>
</evidence>
<comment type="subcellular location">
    <subcellularLocation>
        <location evidence="2">Cytoplasm</location>
    </subcellularLocation>
    <subcellularLocation>
        <location evidence="1">Nucleus</location>
    </subcellularLocation>
</comment>
<evidence type="ECO:0000259" key="11">
    <source>
        <dbReference type="SMART" id="SM00651"/>
    </source>
</evidence>
<name>A0ABQ7K141_9FUNG</name>
<evidence type="ECO:0000256" key="5">
    <source>
        <dbReference type="ARBA" id="ARBA00022664"/>
    </source>
</evidence>
<dbReference type="InterPro" id="IPR010920">
    <property type="entry name" value="LSM_dom_sf"/>
</dbReference>
<evidence type="ECO:0000256" key="2">
    <source>
        <dbReference type="ARBA" id="ARBA00004496"/>
    </source>
</evidence>
<proteinExistence type="inferred from homology"/>